<dbReference type="AlphaFoldDB" id="A0A5N6K1W1"/>
<sequence length="87" mass="9918">MYGTERRDLKACLDDWPISGRTLTRKSSISFKQQKINQIMISRIIELSDFFLPSLILAKTGSFGKDFLGKIVKGHPYGMFLCPCPNF</sequence>
<dbReference type="Proteomes" id="UP000326757">
    <property type="component" value="Unassembled WGS sequence"/>
</dbReference>
<organism evidence="1 2">
    <name type="scientific">Monilinia laxa</name>
    <name type="common">Brown rot fungus</name>
    <name type="synonym">Sclerotinia laxa</name>
    <dbReference type="NCBI Taxonomy" id="61186"/>
    <lineage>
        <taxon>Eukaryota</taxon>
        <taxon>Fungi</taxon>
        <taxon>Dikarya</taxon>
        <taxon>Ascomycota</taxon>
        <taxon>Pezizomycotina</taxon>
        <taxon>Leotiomycetes</taxon>
        <taxon>Helotiales</taxon>
        <taxon>Sclerotiniaceae</taxon>
        <taxon>Monilinia</taxon>
    </lineage>
</organism>
<dbReference type="EMBL" id="VIGI01000009">
    <property type="protein sequence ID" value="KAB8296115.1"/>
    <property type="molecule type" value="Genomic_DNA"/>
</dbReference>
<evidence type="ECO:0000313" key="1">
    <source>
        <dbReference type="EMBL" id="KAB8296115.1"/>
    </source>
</evidence>
<proteinExistence type="predicted"/>
<name>A0A5N6K1W1_MONLA</name>
<protein>
    <submittedName>
        <fullName evidence="1">Uncharacterized protein</fullName>
    </submittedName>
</protein>
<comment type="caution">
    <text evidence="1">The sequence shown here is derived from an EMBL/GenBank/DDBJ whole genome shotgun (WGS) entry which is preliminary data.</text>
</comment>
<reference evidence="1 2" key="1">
    <citation type="submission" date="2019-06" db="EMBL/GenBank/DDBJ databases">
        <title>Genome Sequence of the Brown Rot Fungal Pathogen Monilinia laxa.</title>
        <authorList>
            <person name="De Miccolis Angelini R.M."/>
            <person name="Landi L."/>
            <person name="Abate D."/>
            <person name="Pollastro S."/>
            <person name="Romanazzi G."/>
            <person name="Faretra F."/>
        </authorList>
    </citation>
    <scope>NUCLEOTIDE SEQUENCE [LARGE SCALE GENOMIC DNA]</scope>
    <source>
        <strain evidence="1 2">Mlax316</strain>
    </source>
</reference>
<gene>
    <name evidence="1" type="ORF">EYC80_008909</name>
</gene>
<evidence type="ECO:0000313" key="2">
    <source>
        <dbReference type="Proteomes" id="UP000326757"/>
    </source>
</evidence>
<accession>A0A5N6K1W1</accession>
<keyword evidence="2" id="KW-1185">Reference proteome</keyword>